<protein>
    <submittedName>
        <fullName evidence="2">Uncharacterized protein</fullName>
    </submittedName>
</protein>
<evidence type="ECO:0000313" key="2">
    <source>
        <dbReference type="EMBL" id="JAD16196.1"/>
    </source>
</evidence>
<feature type="compositionally biased region" description="Low complexity" evidence="1">
    <location>
        <begin position="28"/>
        <end position="40"/>
    </location>
</feature>
<dbReference type="EMBL" id="GBRH01281699">
    <property type="protein sequence ID" value="JAD16196.1"/>
    <property type="molecule type" value="Transcribed_RNA"/>
</dbReference>
<organism evidence="2">
    <name type="scientific">Arundo donax</name>
    <name type="common">Giant reed</name>
    <name type="synonym">Donax arundinaceus</name>
    <dbReference type="NCBI Taxonomy" id="35708"/>
    <lineage>
        <taxon>Eukaryota</taxon>
        <taxon>Viridiplantae</taxon>
        <taxon>Streptophyta</taxon>
        <taxon>Embryophyta</taxon>
        <taxon>Tracheophyta</taxon>
        <taxon>Spermatophyta</taxon>
        <taxon>Magnoliopsida</taxon>
        <taxon>Liliopsida</taxon>
        <taxon>Poales</taxon>
        <taxon>Poaceae</taxon>
        <taxon>PACMAD clade</taxon>
        <taxon>Arundinoideae</taxon>
        <taxon>Arundineae</taxon>
        <taxon>Arundo</taxon>
    </lineage>
</organism>
<name>A0A0A8XQW7_ARUDO</name>
<proteinExistence type="predicted"/>
<dbReference type="AlphaFoldDB" id="A0A0A8XQW7"/>
<feature type="region of interest" description="Disordered" evidence="1">
    <location>
        <begin position="1"/>
        <end position="85"/>
    </location>
</feature>
<sequence length="85" mass="8341">MAGASPGVASPAIAPGAGAPPPTSLAMPTSTVPSATAAPPSRRRPRLPQPDHVGSQEPKHGPCSVGQLNSASNLQLDQSAGRSAL</sequence>
<reference evidence="2" key="1">
    <citation type="submission" date="2014-09" db="EMBL/GenBank/DDBJ databases">
        <authorList>
            <person name="Magalhaes I.L.F."/>
            <person name="Oliveira U."/>
            <person name="Santos F.R."/>
            <person name="Vidigal T.H.D.A."/>
            <person name="Brescovit A.D."/>
            <person name="Santos A.J."/>
        </authorList>
    </citation>
    <scope>NUCLEOTIDE SEQUENCE</scope>
    <source>
        <tissue evidence="2">Shoot tissue taken approximately 20 cm above the soil surface</tissue>
    </source>
</reference>
<feature type="compositionally biased region" description="Low complexity" evidence="1">
    <location>
        <begin position="1"/>
        <end position="17"/>
    </location>
</feature>
<feature type="compositionally biased region" description="Polar residues" evidence="1">
    <location>
        <begin position="66"/>
        <end position="85"/>
    </location>
</feature>
<evidence type="ECO:0000256" key="1">
    <source>
        <dbReference type="SAM" id="MobiDB-lite"/>
    </source>
</evidence>
<accession>A0A0A8XQW7</accession>
<reference evidence="2" key="2">
    <citation type="journal article" date="2015" name="Data Brief">
        <title>Shoot transcriptome of the giant reed, Arundo donax.</title>
        <authorList>
            <person name="Barrero R.A."/>
            <person name="Guerrero F.D."/>
            <person name="Moolhuijzen P."/>
            <person name="Goolsby J.A."/>
            <person name="Tidwell J."/>
            <person name="Bellgard S.E."/>
            <person name="Bellgard M.I."/>
        </authorList>
    </citation>
    <scope>NUCLEOTIDE SEQUENCE</scope>
    <source>
        <tissue evidence="2">Shoot tissue taken approximately 20 cm above the soil surface</tissue>
    </source>
</reference>